<proteinExistence type="predicted"/>
<name>A0A376C0U0_9FLAO</name>
<evidence type="ECO:0000313" key="2">
    <source>
        <dbReference type="Proteomes" id="UP000255515"/>
    </source>
</evidence>
<evidence type="ECO:0008006" key="3">
    <source>
        <dbReference type="Google" id="ProtNLM"/>
    </source>
</evidence>
<dbReference type="SUPFAM" id="SSF55729">
    <property type="entry name" value="Acyl-CoA N-acyltransferases (Nat)"/>
    <property type="match status" value="1"/>
</dbReference>
<reference evidence="1 2" key="1">
    <citation type="submission" date="2018-06" db="EMBL/GenBank/DDBJ databases">
        <authorList>
            <consortium name="Pathogen Informatics"/>
            <person name="Doyle S."/>
        </authorList>
    </citation>
    <scope>NUCLEOTIDE SEQUENCE [LARGE SCALE GENOMIC DNA]</scope>
    <source>
        <strain evidence="1 2">NCTC11661</strain>
    </source>
</reference>
<evidence type="ECO:0000313" key="1">
    <source>
        <dbReference type="EMBL" id="SSZ55813.1"/>
    </source>
</evidence>
<accession>A0A376C0U0</accession>
<organism evidence="1 2">
    <name type="scientific">Bergeyella zoohelcum</name>
    <dbReference type="NCBI Taxonomy" id="1015"/>
    <lineage>
        <taxon>Bacteria</taxon>
        <taxon>Pseudomonadati</taxon>
        <taxon>Bacteroidota</taxon>
        <taxon>Flavobacteriia</taxon>
        <taxon>Flavobacteriales</taxon>
        <taxon>Weeksellaceae</taxon>
        <taxon>Bergeyella</taxon>
    </lineage>
</organism>
<protein>
    <recommendedName>
        <fullName evidence="3">N-acetyltransferase domain-containing protein</fullName>
    </recommendedName>
</protein>
<dbReference type="EMBL" id="UFTJ01000002">
    <property type="protein sequence ID" value="SSZ55813.1"/>
    <property type="molecule type" value="Genomic_DNA"/>
</dbReference>
<sequence>MTVLIKQSIDRQCETMTLQSSAMGRNLYLKLGFEEDFLMINYSLN</sequence>
<gene>
    <name evidence="1" type="ORF">NCTC11661_01212</name>
</gene>
<dbReference type="Proteomes" id="UP000255515">
    <property type="component" value="Unassembled WGS sequence"/>
</dbReference>
<dbReference type="AlphaFoldDB" id="A0A376C0U0"/>
<dbReference type="InterPro" id="IPR016181">
    <property type="entry name" value="Acyl_CoA_acyltransferase"/>
</dbReference>